<dbReference type="PROSITE" id="PS50088">
    <property type="entry name" value="ANK_REPEAT"/>
    <property type="match status" value="1"/>
</dbReference>
<keyword evidence="1" id="KW-0040">ANK repeat</keyword>
<evidence type="ECO:0000313" key="2">
    <source>
        <dbReference type="EMBL" id="CAH0481855.1"/>
    </source>
</evidence>
<dbReference type="InterPro" id="IPR036400">
    <property type="entry name" value="Cyt_B5-like_heme/steroid_sf"/>
</dbReference>
<dbReference type="InterPro" id="IPR002110">
    <property type="entry name" value="Ankyrin_rpt"/>
</dbReference>
<comment type="caution">
    <text evidence="2">The sequence shown here is derived from an EMBL/GenBank/DDBJ whole genome shotgun (WGS) entry which is preliminary data.</text>
</comment>
<protein>
    <submittedName>
        <fullName evidence="2">Uncharacterized protein</fullName>
    </submittedName>
</protein>
<feature type="repeat" description="ANK" evidence="1">
    <location>
        <begin position="344"/>
        <end position="376"/>
    </location>
</feature>
<dbReference type="Pfam" id="PF00023">
    <property type="entry name" value="Ank"/>
    <property type="match status" value="1"/>
</dbReference>
<evidence type="ECO:0000313" key="5">
    <source>
        <dbReference type="Proteomes" id="UP001160483"/>
    </source>
</evidence>
<dbReference type="SUPFAM" id="SSF48403">
    <property type="entry name" value="Ankyrin repeat"/>
    <property type="match status" value="1"/>
</dbReference>
<dbReference type="AlphaFoldDB" id="A0AAU9L8T1"/>
<proteinExistence type="predicted"/>
<keyword evidence="4" id="KW-1185">Reference proteome</keyword>
<dbReference type="Gene3D" id="3.10.120.10">
    <property type="entry name" value="Cytochrome b5-like heme/steroid binding domain"/>
    <property type="match status" value="2"/>
</dbReference>
<evidence type="ECO:0000313" key="3">
    <source>
        <dbReference type="EMBL" id="CAH0517355.1"/>
    </source>
</evidence>
<dbReference type="Proteomes" id="UP001160483">
    <property type="component" value="Unassembled WGS sequence"/>
</dbReference>
<accession>A0AAU9L8T1</accession>
<dbReference type="EMBL" id="CAKKTJ010000330">
    <property type="protein sequence ID" value="CAH0481855.1"/>
    <property type="molecule type" value="Genomic_DNA"/>
</dbReference>
<dbReference type="EMBL" id="CAKLCB010000232">
    <property type="protein sequence ID" value="CAH0517355.1"/>
    <property type="molecule type" value="Genomic_DNA"/>
</dbReference>
<dbReference type="Gene3D" id="1.25.40.20">
    <property type="entry name" value="Ankyrin repeat-containing domain"/>
    <property type="match status" value="1"/>
</dbReference>
<dbReference type="InterPro" id="IPR036770">
    <property type="entry name" value="Ankyrin_rpt-contain_sf"/>
</dbReference>
<name>A0AAU9L8T1_9STRA</name>
<evidence type="ECO:0000313" key="4">
    <source>
        <dbReference type="Proteomes" id="UP001158986"/>
    </source>
</evidence>
<reference evidence="2 4" key="1">
    <citation type="submission" date="2021-11" db="EMBL/GenBank/DDBJ databases">
        <authorList>
            <person name="Islam A."/>
            <person name="Islam S."/>
            <person name="Flora M.S."/>
            <person name="Rahman M."/>
            <person name="Ziaur R.M."/>
            <person name="Epstein J.H."/>
            <person name="Hassan M."/>
            <person name="Klassen M."/>
            <person name="Woodard K."/>
            <person name="Webb A."/>
            <person name="Webby R.J."/>
            <person name="El Zowalaty M.E."/>
        </authorList>
    </citation>
    <scope>NUCLEOTIDE SEQUENCE</scope>
    <source>
        <strain evidence="3">Pbs1</strain>
        <strain evidence="2">Pbs3</strain>
    </source>
</reference>
<evidence type="ECO:0000256" key="1">
    <source>
        <dbReference type="PROSITE-ProRule" id="PRU00023"/>
    </source>
</evidence>
<dbReference type="SUPFAM" id="SSF55856">
    <property type="entry name" value="Cytochrome b5-like heme/steroid binding domain"/>
    <property type="match status" value="1"/>
</dbReference>
<gene>
    <name evidence="3" type="ORF">PBS001_LOCUS3974</name>
    <name evidence="2" type="ORF">PBS003_LOCUS8456</name>
</gene>
<dbReference type="Proteomes" id="UP001158986">
    <property type="component" value="Unassembled WGS sequence"/>
</dbReference>
<sequence>MTTSRSERFILSLALSTVLTVCGYYYSKYLINRRSHGQGRKRLRVVPRQKLRDLQLCDKKHWVALCGTVFNVSGDPFFDATCGGIYSSWVRHDITYLILQLGLVPDARNDAEAIASYLDQELHLNMLQDEEDDVKRRRELMQEWFMRLYSRYEVVAQLSDRYVGAQWETLRMELLPSNSGWNSGSKCPLGFGAKTISKTTWSLKTADLKDLRTIRFQGRRYDVTESRLFHPDGGKFAHFVGHDVTYALAVQSMQVKDLDVAPERPYTFEEQLLLERYRNTFARELTLLEIDKEETKDGNNISVINLHHIIEDSDGMAHEECVECLKKALESATADQVNAVCARTMMTPLQKAVEKHRLDLVEVLVRAGADIQARAALYDDETPLQMAYRFHFNDIAAYLETVAVGGK</sequence>
<organism evidence="2 5">
    <name type="scientific">Peronospora belbahrii</name>
    <dbReference type="NCBI Taxonomy" id="622444"/>
    <lineage>
        <taxon>Eukaryota</taxon>
        <taxon>Sar</taxon>
        <taxon>Stramenopiles</taxon>
        <taxon>Oomycota</taxon>
        <taxon>Peronosporomycetes</taxon>
        <taxon>Peronosporales</taxon>
        <taxon>Peronosporaceae</taxon>
        <taxon>Peronospora</taxon>
    </lineage>
</organism>
<dbReference type="PROSITE" id="PS50297">
    <property type="entry name" value="ANK_REP_REGION"/>
    <property type="match status" value="1"/>
</dbReference>